<evidence type="ECO:0000313" key="2">
    <source>
        <dbReference type="Proteomes" id="UP000653305"/>
    </source>
</evidence>
<evidence type="ECO:0000313" key="1">
    <source>
        <dbReference type="EMBL" id="GFP99391.1"/>
    </source>
</evidence>
<organism evidence="1 2">
    <name type="scientific">Phtheirospermum japonicum</name>
    <dbReference type="NCBI Taxonomy" id="374723"/>
    <lineage>
        <taxon>Eukaryota</taxon>
        <taxon>Viridiplantae</taxon>
        <taxon>Streptophyta</taxon>
        <taxon>Embryophyta</taxon>
        <taxon>Tracheophyta</taxon>
        <taxon>Spermatophyta</taxon>
        <taxon>Magnoliopsida</taxon>
        <taxon>eudicotyledons</taxon>
        <taxon>Gunneridae</taxon>
        <taxon>Pentapetalae</taxon>
        <taxon>asterids</taxon>
        <taxon>lamiids</taxon>
        <taxon>Lamiales</taxon>
        <taxon>Orobanchaceae</taxon>
        <taxon>Orobanchaceae incertae sedis</taxon>
        <taxon>Phtheirospermum</taxon>
    </lineage>
</organism>
<dbReference type="AlphaFoldDB" id="A0A830CZ52"/>
<name>A0A830CZ52_9LAMI</name>
<proteinExistence type="predicted"/>
<dbReference type="EMBL" id="BMAC01000571">
    <property type="protein sequence ID" value="GFP99391.1"/>
    <property type="molecule type" value="Genomic_DNA"/>
</dbReference>
<dbReference type="Proteomes" id="UP000653305">
    <property type="component" value="Unassembled WGS sequence"/>
</dbReference>
<protein>
    <submittedName>
        <fullName evidence="1">Uncharacterized protein</fullName>
    </submittedName>
</protein>
<sequence>MIRTICKNEEFVEDRIRFTTNADVIYADIVFLHQAIGRGQKHWFDEQTLGSSEVFVLIVGIIIKLPPRFSLITEKKTSNLLKVTNIPACTFIR</sequence>
<reference evidence="1" key="1">
    <citation type="submission" date="2020-07" db="EMBL/GenBank/DDBJ databases">
        <title>Ethylene signaling mediates host invasion by parasitic plants.</title>
        <authorList>
            <person name="Yoshida S."/>
        </authorList>
    </citation>
    <scope>NUCLEOTIDE SEQUENCE</scope>
    <source>
        <strain evidence="1">Okayama</strain>
    </source>
</reference>
<gene>
    <name evidence="1" type="ORF">PHJA_002083200</name>
</gene>
<keyword evidence="2" id="KW-1185">Reference proteome</keyword>
<comment type="caution">
    <text evidence="1">The sequence shown here is derived from an EMBL/GenBank/DDBJ whole genome shotgun (WGS) entry which is preliminary data.</text>
</comment>
<accession>A0A830CZ52</accession>